<evidence type="ECO:0000256" key="8">
    <source>
        <dbReference type="PROSITE-ProRule" id="PRU10111"/>
    </source>
</evidence>
<evidence type="ECO:0000313" key="10">
    <source>
        <dbReference type="EMBL" id="CAE4604954.1"/>
    </source>
</evidence>
<dbReference type="GO" id="GO:0008964">
    <property type="term" value="F:phosphoenolpyruvate carboxylase activity"/>
    <property type="evidence" value="ECO:0007669"/>
    <property type="project" value="UniProtKB-EC"/>
</dbReference>
<feature type="active site" evidence="8">
    <location>
        <position position="128"/>
    </location>
</feature>
<dbReference type="EC" id="4.1.1.31" evidence="3"/>
<dbReference type="PRINTS" id="PR00150">
    <property type="entry name" value="PEPCARBXLASE"/>
</dbReference>
<evidence type="ECO:0000256" key="6">
    <source>
        <dbReference type="ARBA" id="ARBA00023300"/>
    </source>
</evidence>
<dbReference type="GO" id="GO:0006099">
    <property type="term" value="P:tricarboxylic acid cycle"/>
    <property type="evidence" value="ECO:0007669"/>
    <property type="project" value="InterPro"/>
</dbReference>
<sequence length="896" mass="99204">MYLKKWREEGAGRDPNALADADQTFKSFAKLAADLPNSDLSTISRAFTHFLALANAAESHHRSRLIRDSITKQQIMGGDPKNEAGALSSKRDSCGGALPHLINELNIDPKKVWETLSTQTVELVLTAHPTEVNRRTLLDKHKKIQEVLTKADEKRASGPMSPYNKALLDNALHREITSIWQSDEVSRIKPTVQSEAEKGTLVIESVLWEAVPSFLRKLDATMKSTLGGKDMGLPLDSAPIKFATWMGGDRDGNPNVTANVTREVCLTNRAKAARLFGADVTSLSAVLSITNCSDELRARVSSDAREPYREFLKPIIDKLKRTQSWAEDGLSRLQNKEGSKSAYEHSQSAGDIYLSSAELMDDLMLVFTSLCETGNAVEADGILTDIIRNVSAFGLTLVPLDIRQESDRHEEALDCITRHLGLGSYAQWDEETKLSWLQRELSSNRPLVRPGEWNENKNIFVPTAIETLEAFQMISEQHEESLGAYVISQATSASDVLAVLLLQRDAGVKKPLRVVPLFETLDDLKGAAATMECLFNISAYKGSIGGKQEVMIGYSDSAKDAGRLAASWAQYETQEELAQVAAKHNIDLAFFHGKGGTVGRGGNPATFDAILAHGPNTINAKFRVTEQGEMINQNFGFKDRAERTMNIYTAAVVSEHHTHRPTPTPEWRDMMATLSRISCDAYRDIVREDKRFVPYFRSATPEQEFAELKIGSRPAKRKASGGVESLRAIPWIFAWTQTRLNLPTWLGVGEAIREVLDGPDADKLRSMYSEWTSFSTTVDLVEMVLAKSEPSIAAHYDTMLVHEEDAVSLGKHVRKIHANTESTILDLTGHTMLGEDNAVLQRQLQVRNPYVDCLNILQAETLLRLRNCNDTEEEKILKDALLTTITGIANGMGNTG</sequence>
<accession>A0A7S4R6G9</accession>
<dbReference type="NCBIfam" id="NF000584">
    <property type="entry name" value="PRK00009.1"/>
    <property type="match status" value="1"/>
</dbReference>
<keyword evidence="6" id="KW-0120">Carbon dioxide fixation</keyword>
<organism evidence="10">
    <name type="scientific">Ditylum brightwellii</name>
    <dbReference type="NCBI Taxonomy" id="49249"/>
    <lineage>
        <taxon>Eukaryota</taxon>
        <taxon>Sar</taxon>
        <taxon>Stramenopiles</taxon>
        <taxon>Ochrophyta</taxon>
        <taxon>Bacillariophyta</taxon>
        <taxon>Mediophyceae</taxon>
        <taxon>Lithodesmiophycidae</taxon>
        <taxon>Lithodesmiales</taxon>
        <taxon>Lithodesmiaceae</taxon>
        <taxon>Ditylum</taxon>
    </lineage>
</organism>
<feature type="active site" evidence="9">
    <location>
        <position position="559"/>
    </location>
</feature>
<dbReference type="InterPro" id="IPR021135">
    <property type="entry name" value="PEP_COase"/>
</dbReference>
<dbReference type="EMBL" id="HBNS01017172">
    <property type="protein sequence ID" value="CAE4604954.1"/>
    <property type="molecule type" value="Transcribed_RNA"/>
</dbReference>
<evidence type="ECO:0000256" key="1">
    <source>
        <dbReference type="ARBA" id="ARBA00001946"/>
    </source>
</evidence>
<dbReference type="SUPFAM" id="SSF51621">
    <property type="entry name" value="Phosphoenolpyruvate/pyruvate domain"/>
    <property type="match status" value="1"/>
</dbReference>
<dbReference type="InterPro" id="IPR033129">
    <property type="entry name" value="PEPCASE_His_AS"/>
</dbReference>
<dbReference type="AlphaFoldDB" id="A0A7S4R6G9"/>
<dbReference type="PANTHER" id="PTHR30523:SF6">
    <property type="entry name" value="PHOSPHOENOLPYRUVATE CARBOXYLASE"/>
    <property type="match status" value="1"/>
</dbReference>
<dbReference type="InterPro" id="IPR015813">
    <property type="entry name" value="Pyrv/PenolPyrv_kinase-like_dom"/>
</dbReference>
<protein>
    <recommendedName>
        <fullName evidence="3">phosphoenolpyruvate carboxylase</fullName>
        <ecNumber evidence="3">4.1.1.31</ecNumber>
    </recommendedName>
</protein>
<name>A0A7S4R6G9_9STRA</name>
<evidence type="ECO:0000256" key="2">
    <source>
        <dbReference type="ARBA" id="ARBA00008346"/>
    </source>
</evidence>
<keyword evidence="4" id="KW-0460">Magnesium</keyword>
<dbReference type="PROSITE" id="PS00781">
    <property type="entry name" value="PEPCASE_1"/>
    <property type="match status" value="1"/>
</dbReference>
<evidence type="ECO:0000256" key="4">
    <source>
        <dbReference type="ARBA" id="ARBA00022842"/>
    </source>
</evidence>
<dbReference type="Gene3D" id="1.20.1440.90">
    <property type="entry name" value="Phosphoenolpyruvate/pyruvate domain"/>
    <property type="match status" value="1"/>
</dbReference>
<evidence type="ECO:0000256" key="3">
    <source>
        <dbReference type="ARBA" id="ARBA00012305"/>
    </source>
</evidence>
<comment type="cofactor">
    <cofactor evidence="1">
        <name>Mg(2+)</name>
        <dbReference type="ChEBI" id="CHEBI:18420"/>
    </cofactor>
</comment>
<dbReference type="InterPro" id="IPR018129">
    <property type="entry name" value="PEP_COase_Lys_AS"/>
</dbReference>
<dbReference type="Pfam" id="PF00311">
    <property type="entry name" value="PEPcase"/>
    <property type="match status" value="1"/>
</dbReference>
<evidence type="ECO:0000256" key="7">
    <source>
        <dbReference type="ARBA" id="ARBA00048995"/>
    </source>
</evidence>
<dbReference type="GO" id="GO:0015977">
    <property type="term" value="P:carbon fixation"/>
    <property type="evidence" value="ECO:0007669"/>
    <property type="project" value="UniProtKB-KW"/>
</dbReference>
<evidence type="ECO:0000256" key="5">
    <source>
        <dbReference type="ARBA" id="ARBA00023239"/>
    </source>
</evidence>
<gene>
    <name evidence="10" type="ORF">DBRI00130_LOCUS13727</name>
</gene>
<dbReference type="PANTHER" id="PTHR30523">
    <property type="entry name" value="PHOSPHOENOLPYRUVATE CARBOXYLASE"/>
    <property type="match status" value="1"/>
</dbReference>
<dbReference type="PROSITE" id="PS00393">
    <property type="entry name" value="PEPCASE_2"/>
    <property type="match status" value="1"/>
</dbReference>
<keyword evidence="5" id="KW-0456">Lyase</keyword>
<comment type="catalytic activity">
    <reaction evidence="7">
        <text>oxaloacetate + phosphate = phosphoenolpyruvate + hydrogencarbonate</text>
        <dbReference type="Rhea" id="RHEA:28370"/>
        <dbReference type="ChEBI" id="CHEBI:16452"/>
        <dbReference type="ChEBI" id="CHEBI:17544"/>
        <dbReference type="ChEBI" id="CHEBI:43474"/>
        <dbReference type="ChEBI" id="CHEBI:58702"/>
        <dbReference type="EC" id="4.1.1.31"/>
    </reaction>
</comment>
<reference evidence="10" key="1">
    <citation type="submission" date="2021-01" db="EMBL/GenBank/DDBJ databases">
        <authorList>
            <person name="Corre E."/>
            <person name="Pelletier E."/>
            <person name="Niang G."/>
            <person name="Scheremetjew M."/>
            <person name="Finn R."/>
            <person name="Kale V."/>
            <person name="Holt S."/>
            <person name="Cochrane G."/>
            <person name="Meng A."/>
            <person name="Brown T."/>
            <person name="Cohen L."/>
        </authorList>
    </citation>
    <scope>NUCLEOTIDE SEQUENCE</scope>
    <source>
        <strain evidence="10">GSO104</strain>
    </source>
</reference>
<comment type="similarity">
    <text evidence="2">Belongs to the PEPCase type 1 family.</text>
</comment>
<dbReference type="HAMAP" id="MF_00595">
    <property type="entry name" value="PEPcase_type1"/>
    <property type="match status" value="1"/>
</dbReference>
<evidence type="ECO:0000256" key="9">
    <source>
        <dbReference type="PROSITE-ProRule" id="PRU10112"/>
    </source>
</evidence>
<proteinExistence type="inferred from homology"/>
<dbReference type="GO" id="GO:0005829">
    <property type="term" value="C:cytosol"/>
    <property type="evidence" value="ECO:0007669"/>
    <property type="project" value="TreeGrafter"/>
</dbReference>
<dbReference type="InterPro" id="IPR022805">
    <property type="entry name" value="PEP_COase_bac/pln-type"/>
</dbReference>